<dbReference type="Proteomes" id="UP000321393">
    <property type="component" value="Unassembled WGS sequence"/>
</dbReference>
<keyword evidence="1" id="KW-0862">Zinc</keyword>
<evidence type="ECO:0000313" key="5">
    <source>
        <dbReference type="Proteomes" id="UP000321393"/>
    </source>
</evidence>
<dbReference type="EMBL" id="SSTE01001516">
    <property type="protein sequence ID" value="KAA0065367.1"/>
    <property type="molecule type" value="Genomic_DNA"/>
</dbReference>
<evidence type="ECO:0000259" key="2">
    <source>
        <dbReference type="PROSITE" id="PS50158"/>
    </source>
</evidence>
<dbReference type="AlphaFoldDB" id="A0A5D3DBC7"/>
<keyword evidence="1" id="KW-0863">Zinc-finger</keyword>
<evidence type="ECO:0000313" key="4">
    <source>
        <dbReference type="EMBL" id="TYK20864.1"/>
    </source>
</evidence>
<name>A0A5D3DBC7_CUCMM</name>
<dbReference type="GO" id="GO:0008270">
    <property type="term" value="F:zinc ion binding"/>
    <property type="evidence" value="ECO:0007669"/>
    <property type="project" value="UniProtKB-KW"/>
</dbReference>
<dbReference type="Pfam" id="PF00098">
    <property type="entry name" value="zf-CCHC"/>
    <property type="match status" value="1"/>
</dbReference>
<keyword evidence="1" id="KW-0479">Metal-binding</keyword>
<dbReference type="Proteomes" id="UP000321947">
    <property type="component" value="Unassembled WGS sequence"/>
</dbReference>
<proteinExistence type="predicted"/>
<accession>A0A5D3DBC7</accession>
<dbReference type="InterPro" id="IPR001878">
    <property type="entry name" value="Znf_CCHC"/>
</dbReference>
<evidence type="ECO:0000313" key="3">
    <source>
        <dbReference type="EMBL" id="KAA0065367.1"/>
    </source>
</evidence>
<sequence length="73" mass="8163">MKKEKGKTPKNSKGKKVVKGKCYHCNQKGHWLRNCPKYLAEKKADKEVQGSSSKLGTKEVVSAEAVGDLKLFR</sequence>
<protein>
    <submittedName>
        <fullName evidence="4">Gag/pol protein</fullName>
    </submittedName>
</protein>
<dbReference type="Gene3D" id="4.10.60.10">
    <property type="entry name" value="Zinc finger, CCHC-type"/>
    <property type="match status" value="1"/>
</dbReference>
<dbReference type="PROSITE" id="PS50158">
    <property type="entry name" value="ZF_CCHC"/>
    <property type="match status" value="1"/>
</dbReference>
<evidence type="ECO:0000256" key="1">
    <source>
        <dbReference type="PROSITE-ProRule" id="PRU00047"/>
    </source>
</evidence>
<dbReference type="InterPro" id="IPR036875">
    <property type="entry name" value="Znf_CCHC_sf"/>
</dbReference>
<dbReference type="GO" id="GO:0003676">
    <property type="term" value="F:nucleic acid binding"/>
    <property type="evidence" value="ECO:0007669"/>
    <property type="project" value="InterPro"/>
</dbReference>
<dbReference type="OrthoDB" id="1751288at2759"/>
<dbReference type="SMART" id="SM00343">
    <property type="entry name" value="ZnF_C2HC"/>
    <property type="match status" value="1"/>
</dbReference>
<feature type="domain" description="CCHC-type" evidence="2">
    <location>
        <begin position="21"/>
        <end position="37"/>
    </location>
</feature>
<organism evidence="4 6">
    <name type="scientific">Cucumis melo var. makuwa</name>
    <name type="common">Oriental melon</name>
    <dbReference type="NCBI Taxonomy" id="1194695"/>
    <lineage>
        <taxon>Eukaryota</taxon>
        <taxon>Viridiplantae</taxon>
        <taxon>Streptophyta</taxon>
        <taxon>Embryophyta</taxon>
        <taxon>Tracheophyta</taxon>
        <taxon>Spermatophyta</taxon>
        <taxon>Magnoliopsida</taxon>
        <taxon>eudicotyledons</taxon>
        <taxon>Gunneridae</taxon>
        <taxon>Pentapetalae</taxon>
        <taxon>rosids</taxon>
        <taxon>fabids</taxon>
        <taxon>Cucurbitales</taxon>
        <taxon>Cucurbitaceae</taxon>
        <taxon>Benincaseae</taxon>
        <taxon>Cucumis</taxon>
    </lineage>
</organism>
<dbReference type="EMBL" id="SSTD01006119">
    <property type="protein sequence ID" value="TYK20864.1"/>
    <property type="molecule type" value="Genomic_DNA"/>
</dbReference>
<gene>
    <name evidence="4" type="ORF">E5676_scaffold682G00290</name>
    <name evidence="3" type="ORF">E6C27_scaffold17G00290</name>
</gene>
<dbReference type="SUPFAM" id="SSF57756">
    <property type="entry name" value="Retrovirus zinc finger-like domains"/>
    <property type="match status" value="1"/>
</dbReference>
<evidence type="ECO:0000313" key="6">
    <source>
        <dbReference type="Proteomes" id="UP000321947"/>
    </source>
</evidence>
<reference evidence="5 6" key="1">
    <citation type="submission" date="2019-08" db="EMBL/GenBank/DDBJ databases">
        <title>Draft genome sequences of two oriental melons (Cucumis melo L. var makuwa).</title>
        <authorList>
            <person name="Kwon S.-Y."/>
        </authorList>
    </citation>
    <scope>NUCLEOTIDE SEQUENCE [LARGE SCALE GENOMIC DNA]</scope>
    <source>
        <strain evidence="6">cv. Chang Bougi</strain>
        <strain evidence="5">cv. SW 3</strain>
        <tissue evidence="4">Leaf</tissue>
    </source>
</reference>
<comment type="caution">
    <text evidence="4">The sequence shown here is derived from an EMBL/GenBank/DDBJ whole genome shotgun (WGS) entry which is preliminary data.</text>
</comment>